<evidence type="ECO:0000259" key="1">
    <source>
        <dbReference type="Pfam" id="PF03551"/>
    </source>
</evidence>
<dbReference type="AlphaFoldDB" id="A0A2T9JTY1"/>
<dbReference type="Pfam" id="PF03551">
    <property type="entry name" value="PadR"/>
    <property type="match status" value="1"/>
</dbReference>
<evidence type="ECO:0000313" key="2">
    <source>
        <dbReference type="EMBL" id="PVM87182.1"/>
    </source>
</evidence>
<feature type="domain" description="Transcription regulator PadR N-terminal" evidence="1">
    <location>
        <begin position="26"/>
        <end position="79"/>
    </location>
</feature>
<dbReference type="EMBL" id="QDKQ01000053">
    <property type="protein sequence ID" value="PVM87182.1"/>
    <property type="molecule type" value="Genomic_DNA"/>
</dbReference>
<dbReference type="InterPro" id="IPR036390">
    <property type="entry name" value="WH_DNA-bd_sf"/>
</dbReference>
<organism evidence="2 3">
    <name type="scientific">Caulobacter endophyticus</name>
    <dbReference type="NCBI Taxonomy" id="2172652"/>
    <lineage>
        <taxon>Bacteria</taxon>
        <taxon>Pseudomonadati</taxon>
        <taxon>Pseudomonadota</taxon>
        <taxon>Alphaproteobacteria</taxon>
        <taxon>Caulobacterales</taxon>
        <taxon>Caulobacteraceae</taxon>
        <taxon>Caulobacter</taxon>
    </lineage>
</organism>
<gene>
    <name evidence="2" type="ORF">DDF67_14860</name>
</gene>
<reference evidence="2 3" key="1">
    <citation type="submission" date="2018-04" db="EMBL/GenBank/DDBJ databases">
        <title>The genome sequence of Caulobacter sp. 744.</title>
        <authorList>
            <person name="Gao J."/>
            <person name="Sun J."/>
        </authorList>
    </citation>
    <scope>NUCLEOTIDE SEQUENCE [LARGE SCALE GENOMIC DNA]</scope>
    <source>
        <strain evidence="2 3">774</strain>
    </source>
</reference>
<dbReference type="SUPFAM" id="SSF46785">
    <property type="entry name" value="Winged helix' DNA-binding domain"/>
    <property type="match status" value="1"/>
</dbReference>
<evidence type="ECO:0000313" key="3">
    <source>
        <dbReference type="Proteomes" id="UP000245073"/>
    </source>
</evidence>
<dbReference type="Proteomes" id="UP000245073">
    <property type="component" value="Unassembled WGS sequence"/>
</dbReference>
<protein>
    <submittedName>
        <fullName evidence="2">PadR family transcriptional regulator</fullName>
    </submittedName>
</protein>
<proteinExistence type="predicted"/>
<keyword evidence="3" id="KW-1185">Reference proteome</keyword>
<dbReference type="RefSeq" id="WP_109101649.1">
    <property type="nucleotide sequence ID" value="NZ_QDKQ01000053.1"/>
</dbReference>
<accession>A0A2T9JTY1</accession>
<dbReference type="InterPro" id="IPR036388">
    <property type="entry name" value="WH-like_DNA-bd_sf"/>
</dbReference>
<dbReference type="Gene3D" id="1.10.10.10">
    <property type="entry name" value="Winged helix-like DNA-binding domain superfamily/Winged helix DNA-binding domain"/>
    <property type="match status" value="1"/>
</dbReference>
<comment type="caution">
    <text evidence="2">The sequence shown here is derived from an EMBL/GenBank/DDBJ whole genome shotgun (WGS) entry which is preliminary data.</text>
</comment>
<sequence length="101" mass="11000">MASKRKPSAAAQTLLAAFLAGPANWRYGYDLTKETKVGAGTLYPLLDRWARQGLLESEWRAADAPGRPARHAYRLTSAGIVFARTWAISPAVVENLKPSMA</sequence>
<dbReference type="InterPro" id="IPR005149">
    <property type="entry name" value="Tscrpt_reg_PadR_N"/>
</dbReference>
<dbReference type="OrthoDB" id="7189837at2"/>
<name>A0A2T9JTY1_9CAUL</name>